<gene>
    <name evidence="5 9" type="primary">rplY</name>
    <name evidence="5" type="synonym">ctc</name>
    <name evidence="9" type="ORF">MFFC18_23850</name>
</gene>
<dbReference type="SUPFAM" id="SSF50715">
    <property type="entry name" value="Ribosomal protein L25-like"/>
    <property type="match status" value="1"/>
</dbReference>
<evidence type="ECO:0000256" key="3">
    <source>
        <dbReference type="ARBA" id="ARBA00022980"/>
    </source>
</evidence>
<dbReference type="InterPro" id="IPR029751">
    <property type="entry name" value="Ribosomal_L25_dom"/>
</dbReference>
<dbReference type="InterPro" id="IPR011035">
    <property type="entry name" value="Ribosomal_bL25/Gln-tRNA_synth"/>
</dbReference>
<evidence type="ECO:0000259" key="8">
    <source>
        <dbReference type="Pfam" id="PF14693"/>
    </source>
</evidence>
<evidence type="ECO:0000256" key="5">
    <source>
        <dbReference type="HAMAP-Rule" id="MF_01334"/>
    </source>
</evidence>
<feature type="domain" description="Large ribosomal subunit protein bL25 beta" evidence="8">
    <location>
        <begin position="98"/>
        <end position="179"/>
    </location>
</feature>
<comment type="function">
    <text evidence="5">This is one of the proteins that binds to the 5S RNA in the ribosome where it forms part of the central protuberance.</text>
</comment>
<dbReference type="PANTHER" id="PTHR33284:SF1">
    <property type="entry name" value="RIBOSOMAL PROTEIN L25_GLN-TRNA SYNTHETASE, ANTI-CODON-BINDING DOMAIN-CONTAINING PROTEIN"/>
    <property type="match status" value="1"/>
</dbReference>
<dbReference type="NCBIfam" id="TIGR00731">
    <property type="entry name" value="bL25_bact_ctc"/>
    <property type="match status" value="1"/>
</dbReference>
<comment type="subunit">
    <text evidence="5">Part of the 50S ribosomal subunit; part of the 5S rRNA/L5/L18/L25 subcomplex. Contacts the 5S rRNA. Binds to the 5S rRNA independently of L5 and L18.</text>
</comment>
<keyword evidence="10" id="KW-1185">Reference proteome</keyword>
<dbReference type="InterPro" id="IPR001021">
    <property type="entry name" value="Ribosomal_bL25_long"/>
</dbReference>
<dbReference type="RefSeq" id="WP_075086479.1">
    <property type="nucleotide sequence ID" value="NZ_CP042912.1"/>
</dbReference>
<evidence type="ECO:0000256" key="1">
    <source>
        <dbReference type="ARBA" id="ARBA00022730"/>
    </source>
</evidence>
<keyword evidence="4 5" id="KW-0687">Ribonucleoprotein</keyword>
<dbReference type="Pfam" id="PF14693">
    <property type="entry name" value="Ribosomal_TL5_C"/>
    <property type="match status" value="1"/>
</dbReference>
<dbReference type="EMBL" id="CP042912">
    <property type="protein sequence ID" value="QEG22504.1"/>
    <property type="molecule type" value="Genomic_DNA"/>
</dbReference>
<keyword evidence="1 5" id="KW-0699">rRNA-binding</keyword>
<dbReference type="AlphaFoldDB" id="A0A5B9P846"/>
<dbReference type="InterPro" id="IPR037121">
    <property type="entry name" value="Ribosomal_bL25_C"/>
</dbReference>
<keyword evidence="3 5" id="KW-0689">Ribosomal protein</keyword>
<dbReference type="OrthoDB" id="9790002at2"/>
<dbReference type="PANTHER" id="PTHR33284">
    <property type="entry name" value="RIBOSOMAL PROTEIN L25/GLN-TRNA SYNTHETASE, ANTI-CODON-BINDING DOMAIN-CONTAINING PROTEIN"/>
    <property type="match status" value="1"/>
</dbReference>
<dbReference type="GO" id="GO:0003735">
    <property type="term" value="F:structural constituent of ribosome"/>
    <property type="evidence" value="ECO:0007669"/>
    <property type="project" value="InterPro"/>
</dbReference>
<dbReference type="Proteomes" id="UP000322214">
    <property type="component" value="Chromosome"/>
</dbReference>
<sequence length="206" mass="21707">MSAEALLVEKRETTGTLRIRRLRKEGKVPAVLYGHGQDNVNLVVDSRAVSRIVDHGHYVVSLSGAVNDTAMIKEVQWDAFGSRILHIDLARVDASETIEASLPLHMKGEAPGAGLGGMVTQLAHELKITCPANMLPDFLEVSIDELQLDGSISASEIALPEGAALVGNPAETVISCPPPKGAAADGDEDAPSEPEVIGESKEDAAE</sequence>
<dbReference type="Gene3D" id="2.40.240.10">
    <property type="entry name" value="Ribosomal Protein L25, Chain P"/>
    <property type="match status" value="1"/>
</dbReference>
<dbReference type="HAMAP" id="MF_01334">
    <property type="entry name" value="Ribosomal_bL25_CTC"/>
    <property type="match status" value="1"/>
</dbReference>
<dbReference type="Gene3D" id="2.170.120.20">
    <property type="entry name" value="Ribosomal protein L25, beta domain"/>
    <property type="match status" value="1"/>
</dbReference>
<protein>
    <recommendedName>
        <fullName evidence="5">Large ribosomal subunit protein bL25</fullName>
    </recommendedName>
    <alternativeName>
        <fullName evidence="5">General stress protein CTC</fullName>
    </alternativeName>
</protein>
<name>A0A5B9P846_9BACT</name>
<dbReference type="InterPro" id="IPR020057">
    <property type="entry name" value="Ribosomal_bL25_b-dom"/>
</dbReference>
<dbReference type="GO" id="GO:0022625">
    <property type="term" value="C:cytosolic large ribosomal subunit"/>
    <property type="evidence" value="ECO:0007669"/>
    <property type="project" value="TreeGrafter"/>
</dbReference>
<proteinExistence type="inferred from homology"/>
<dbReference type="InterPro" id="IPR020930">
    <property type="entry name" value="Ribosomal_uL5_bac-type"/>
</dbReference>
<comment type="similarity">
    <text evidence="5">Belongs to the bacterial ribosomal protein bL25 family. CTC subfamily.</text>
</comment>
<dbReference type="STRING" id="980251.GCA_001642875_04810"/>
<evidence type="ECO:0000259" key="7">
    <source>
        <dbReference type="Pfam" id="PF01386"/>
    </source>
</evidence>
<evidence type="ECO:0000256" key="4">
    <source>
        <dbReference type="ARBA" id="ARBA00023274"/>
    </source>
</evidence>
<keyword evidence="2 5" id="KW-0694">RNA-binding</keyword>
<evidence type="ECO:0000256" key="6">
    <source>
        <dbReference type="SAM" id="MobiDB-lite"/>
    </source>
</evidence>
<dbReference type="InterPro" id="IPR020056">
    <property type="entry name" value="Rbsml_bL25/Gln-tRNA_synth_N"/>
</dbReference>
<dbReference type="CDD" id="cd00495">
    <property type="entry name" value="Ribosomal_L25_TL5_CTC"/>
    <property type="match status" value="1"/>
</dbReference>
<dbReference type="KEGG" id="mff:MFFC18_23850"/>
<organism evidence="9 10">
    <name type="scientific">Mariniblastus fucicola</name>
    <dbReference type="NCBI Taxonomy" id="980251"/>
    <lineage>
        <taxon>Bacteria</taxon>
        <taxon>Pseudomonadati</taxon>
        <taxon>Planctomycetota</taxon>
        <taxon>Planctomycetia</taxon>
        <taxon>Pirellulales</taxon>
        <taxon>Pirellulaceae</taxon>
        <taxon>Mariniblastus</taxon>
    </lineage>
</organism>
<evidence type="ECO:0000256" key="2">
    <source>
        <dbReference type="ARBA" id="ARBA00022884"/>
    </source>
</evidence>
<accession>A0A5B9P846</accession>
<reference evidence="9 10" key="1">
    <citation type="submission" date="2019-08" db="EMBL/GenBank/DDBJ databases">
        <title>Deep-cultivation of Planctomycetes and their phenomic and genomic characterization uncovers novel biology.</title>
        <authorList>
            <person name="Wiegand S."/>
            <person name="Jogler M."/>
            <person name="Boedeker C."/>
            <person name="Pinto D."/>
            <person name="Vollmers J."/>
            <person name="Rivas-Marin E."/>
            <person name="Kohn T."/>
            <person name="Peeters S.H."/>
            <person name="Heuer A."/>
            <person name="Rast P."/>
            <person name="Oberbeckmann S."/>
            <person name="Bunk B."/>
            <person name="Jeske O."/>
            <person name="Meyerdierks A."/>
            <person name="Storesund J.E."/>
            <person name="Kallscheuer N."/>
            <person name="Luecker S."/>
            <person name="Lage O.M."/>
            <person name="Pohl T."/>
            <person name="Merkel B.J."/>
            <person name="Hornburger P."/>
            <person name="Mueller R.-W."/>
            <person name="Bruemmer F."/>
            <person name="Labrenz M."/>
            <person name="Spormann A.M."/>
            <person name="Op den Camp H."/>
            <person name="Overmann J."/>
            <person name="Amann R."/>
            <person name="Jetten M.S.M."/>
            <person name="Mascher T."/>
            <person name="Medema M.H."/>
            <person name="Devos D.P."/>
            <person name="Kaster A.-K."/>
            <person name="Ovreas L."/>
            <person name="Rohde M."/>
            <person name="Galperin M.Y."/>
            <person name="Jogler C."/>
        </authorList>
    </citation>
    <scope>NUCLEOTIDE SEQUENCE [LARGE SCALE GENOMIC DNA]</scope>
    <source>
        <strain evidence="9 10">FC18</strain>
    </source>
</reference>
<evidence type="ECO:0000313" key="10">
    <source>
        <dbReference type="Proteomes" id="UP000322214"/>
    </source>
</evidence>
<evidence type="ECO:0000313" key="9">
    <source>
        <dbReference type="EMBL" id="QEG22504.1"/>
    </source>
</evidence>
<dbReference type="GO" id="GO:0008097">
    <property type="term" value="F:5S rRNA binding"/>
    <property type="evidence" value="ECO:0007669"/>
    <property type="project" value="InterPro"/>
</dbReference>
<dbReference type="Pfam" id="PF01386">
    <property type="entry name" value="Ribosomal_L25p"/>
    <property type="match status" value="1"/>
</dbReference>
<feature type="domain" description="Large ribosomal subunit protein bL25 L25" evidence="7">
    <location>
        <begin position="8"/>
        <end position="89"/>
    </location>
</feature>
<feature type="region of interest" description="Disordered" evidence="6">
    <location>
        <begin position="176"/>
        <end position="206"/>
    </location>
</feature>
<dbReference type="GO" id="GO:0006412">
    <property type="term" value="P:translation"/>
    <property type="evidence" value="ECO:0007669"/>
    <property type="project" value="UniProtKB-UniRule"/>
</dbReference>